<organism evidence="4 5">
    <name type="scientific">Mesoterricola silvestris</name>
    <dbReference type="NCBI Taxonomy" id="2927979"/>
    <lineage>
        <taxon>Bacteria</taxon>
        <taxon>Pseudomonadati</taxon>
        <taxon>Acidobacteriota</taxon>
        <taxon>Holophagae</taxon>
        <taxon>Holophagales</taxon>
        <taxon>Holophagaceae</taxon>
        <taxon>Mesoterricola</taxon>
    </lineage>
</organism>
<evidence type="ECO:0000259" key="3">
    <source>
        <dbReference type="PROSITE" id="PS50022"/>
    </source>
</evidence>
<accession>A0AA48HAA4</accession>
<dbReference type="PROSITE" id="PS50022">
    <property type="entry name" value="FA58C_3"/>
    <property type="match status" value="1"/>
</dbReference>
<keyword evidence="2" id="KW-0472">Membrane</keyword>
<keyword evidence="5" id="KW-1185">Reference proteome</keyword>
<feature type="domain" description="F5/8 type C" evidence="3">
    <location>
        <begin position="33"/>
        <end position="160"/>
    </location>
</feature>
<dbReference type="Proteomes" id="UP001238179">
    <property type="component" value="Chromosome"/>
</dbReference>
<name>A0AA48HAA4_9BACT</name>
<gene>
    <name evidence="4" type="ORF">METEAL_38020</name>
</gene>
<dbReference type="InterPro" id="IPR000421">
    <property type="entry name" value="FA58C"/>
</dbReference>
<proteinExistence type="predicted"/>
<protein>
    <recommendedName>
        <fullName evidence="3">F5/8 type C domain-containing protein</fullName>
    </recommendedName>
</protein>
<evidence type="ECO:0000256" key="1">
    <source>
        <dbReference type="SAM" id="MobiDB-lite"/>
    </source>
</evidence>
<keyword evidence="2" id="KW-1133">Transmembrane helix</keyword>
<evidence type="ECO:0000256" key="2">
    <source>
        <dbReference type="SAM" id="Phobius"/>
    </source>
</evidence>
<dbReference type="Pfam" id="PF13163">
    <property type="entry name" value="DUF3999"/>
    <property type="match status" value="1"/>
</dbReference>
<evidence type="ECO:0000313" key="4">
    <source>
        <dbReference type="EMBL" id="BDU74628.1"/>
    </source>
</evidence>
<dbReference type="AlphaFoldDB" id="A0AA48HAA4"/>
<dbReference type="KEGG" id="msil:METEAL_38020"/>
<evidence type="ECO:0000313" key="5">
    <source>
        <dbReference type="Proteomes" id="UP001238179"/>
    </source>
</evidence>
<dbReference type="InterPro" id="IPR025060">
    <property type="entry name" value="DUF3999"/>
</dbReference>
<feature type="transmembrane region" description="Helical" evidence="2">
    <location>
        <begin position="596"/>
        <end position="614"/>
    </location>
</feature>
<reference evidence="5" key="1">
    <citation type="journal article" date="2023" name="Int. J. Syst. Evol. Microbiol.">
        <title>Mesoterricola silvestris gen. nov., sp. nov., Mesoterricola sediminis sp. nov., Geothrix oryzae sp. nov., Geothrix edaphica sp. nov., Geothrix rubra sp. nov., and Geothrix limicola sp. nov., six novel members of Acidobacteriota isolated from soils.</title>
        <authorList>
            <person name="Itoh H."/>
            <person name="Sugisawa Y."/>
            <person name="Mise K."/>
            <person name="Xu Z."/>
            <person name="Kuniyasu M."/>
            <person name="Ushijima N."/>
            <person name="Kawano K."/>
            <person name="Kobayashi E."/>
            <person name="Shiratori Y."/>
            <person name="Masuda Y."/>
            <person name="Senoo K."/>
        </authorList>
    </citation>
    <scope>NUCLEOTIDE SEQUENCE [LARGE SCALE GENOMIC DNA]</scope>
    <source>
        <strain evidence="5">W79</strain>
    </source>
</reference>
<sequence length="620" mass="66260">MIRLVVAGLLCLGLAAQNRAIRPADPGPQRLDVDLALLGATRNALADLRIRDGAGREVPYVLVPPDPRAAVWVPARLLPLPATKTTSGLELDLGAPLSTSRLRLEGLRPPFLKRFRLEGSGDRQRWTELVSAGSLFDLPGEGLRLLEVDFPAGDYRYLRIVWDDRASAPAPAPRAAFLLKAASAPVLPMAELPFLRRPSEPGVSRFTLRLPGPRVPLRALVLTVAGDGPLLREAQVTEPRLSASSLAPRSLGAARLRRVPGGAAFDLRIPVEVPEGSEIDLRVQDGDNPGLELTGVRAELEPQPWIYFEARDGGPLTATCGDARLRAPSYDLEARRDQLSRAPAARASWGPEAAAPPAPAAALDGGVGASLDAAGFRFRRQVPAGAPGLSALALDAHVLATSPRLQDLRLLDAGGRQIPYLLESRDEPLSLPLAWPAGTTRDRVTTYRIRLPQAGLPASRLVLETGARVFRRRVRVLDADPAQVRAVAEWSHADPGAPAQALVIPLPGAGPDLAVEVEEGDNQPLPIASARLLLPSWRLRFFRPGDAFQLCYGRDLEAPDYDMALLAGRLREAPAQEIVLAAGTEPAPAAGAPLKAVFWGALVIAVAGLLYMLARVLGKD</sequence>
<dbReference type="EMBL" id="AP027080">
    <property type="protein sequence ID" value="BDU74628.1"/>
    <property type="molecule type" value="Genomic_DNA"/>
</dbReference>
<keyword evidence="2" id="KW-0812">Transmembrane</keyword>
<dbReference type="RefSeq" id="WP_316413302.1">
    <property type="nucleotide sequence ID" value="NZ_AP027080.1"/>
</dbReference>
<feature type="region of interest" description="Disordered" evidence="1">
    <location>
        <begin position="342"/>
        <end position="361"/>
    </location>
</feature>